<evidence type="ECO:0000313" key="2">
    <source>
        <dbReference type="EMBL" id="PCE62798.1"/>
    </source>
</evidence>
<keyword evidence="1" id="KW-0472">Membrane</keyword>
<comment type="caution">
    <text evidence="2">The sequence shown here is derived from an EMBL/GenBank/DDBJ whole genome shotgun (WGS) entry which is preliminary data.</text>
</comment>
<dbReference type="AlphaFoldDB" id="A0A2A4G496"/>
<evidence type="ECO:0000256" key="1">
    <source>
        <dbReference type="SAM" id="Phobius"/>
    </source>
</evidence>
<sequence length="195" mass="22502">MDPQLKGFVLYDLLKVKLQEMTEDMERFQKGLVVLAVVLLVFLFDFMNHNKLIFIGNKVIGTRLENPDFAVDFNNFPSIILIISVILMWFLSKTLGAMREEKENLDELMLLVQEQFPKLLDYGRFKKRIAGYNRLLVNKHYCLTLPLVVLFFGVAKIVARFKLVGDTSLGHFIWGADVVLGLLLALVCFRMLRKS</sequence>
<organism evidence="2 3">
    <name type="scientific">Sediminicola luteus</name>
    <dbReference type="NCBI Taxonomy" id="319238"/>
    <lineage>
        <taxon>Bacteria</taxon>
        <taxon>Pseudomonadati</taxon>
        <taxon>Bacteroidota</taxon>
        <taxon>Flavobacteriia</taxon>
        <taxon>Flavobacteriales</taxon>
        <taxon>Flavobacteriaceae</taxon>
        <taxon>Sediminicola</taxon>
    </lineage>
</organism>
<keyword evidence="3" id="KW-1185">Reference proteome</keyword>
<reference evidence="2 3" key="1">
    <citation type="submission" date="2017-04" db="EMBL/GenBank/DDBJ databases">
        <title>A new member of the family Flavobacteriaceae isolated from ascidians.</title>
        <authorList>
            <person name="Chen L."/>
        </authorList>
    </citation>
    <scope>NUCLEOTIDE SEQUENCE [LARGE SCALE GENOMIC DNA]</scope>
    <source>
        <strain evidence="2 3">HQA918</strain>
    </source>
</reference>
<dbReference type="EMBL" id="NBWU01000007">
    <property type="protein sequence ID" value="PCE62798.1"/>
    <property type="molecule type" value="Genomic_DNA"/>
</dbReference>
<feature type="transmembrane region" description="Helical" evidence="1">
    <location>
        <begin position="69"/>
        <end position="91"/>
    </location>
</feature>
<proteinExistence type="predicted"/>
<dbReference type="Proteomes" id="UP000219559">
    <property type="component" value="Unassembled WGS sequence"/>
</dbReference>
<name>A0A2A4G496_9FLAO</name>
<gene>
    <name evidence="2" type="ORF">B7P33_16070</name>
</gene>
<feature type="transmembrane region" description="Helical" evidence="1">
    <location>
        <begin position="141"/>
        <end position="159"/>
    </location>
</feature>
<keyword evidence="1" id="KW-1133">Transmembrane helix</keyword>
<keyword evidence="1" id="KW-0812">Transmembrane</keyword>
<accession>A0A2A4G496</accession>
<feature type="transmembrane region" description="Helical" evidence="1">
    <location>
        <begin position="171"/>
        <end position="192"/>
    </location>
</feature>
<dbReference type="RefSeq" id="WP_097440908.1">
    <property type="nucleotide sequence ID" value="NZ_KZ300477.1"/>
</dbReference>
<protein>
    <submittedName>
        <fullName evidence="2">Uncharacterized protein</fullName>
    </submittedName>
</protein>
<feature type="transmembrane region" description="Helical" evidence="1">
    <location>
        <begin position="31"/>
        <end position="49"/>
    </location>
</feature>
<evidence type="ECO:0000313" key="3">
    <source>
        <dbReference type="Proteomes" id="UP000219559"/>
    </source>
</evidence>